<feature type="active site" evidence="2">
    <location>
        <position position="475"/>
    </location>
</feature>
<name>A0AAV6VFE9_9ARAC</name>
<dbReference type="PANTHER" id="PTHR11590:SF69">
    <property type="entry name" value="RE08173P"/>
    <property type="match status" value="1"/>
</dbReference>
<dbReference type="InterPro" id="IPR036238">
    <property type="entry name" value="Transglutaminase_C_sf"/>
</dbReference>
<dbReference type="InterPro" id="IPR001102">
    <property type="entry name" value="Transglutaminase_N"/>
</dbReference>
<dbReference type="EMBL" id="JAFNEN010000098">
    <property type="protein sequence ID" value="KAG8194783.1"/>
    <property type="molecule type" value="Genomic_DNA"/>
</dbReference>
<evidence type="ECO:0000313" key="5">
    <source>
        <dbReference type="Proteomes" id="UP000827092"/>
    </source>
</evidence>
<evidence type="ECO:0000256" key="2">
    <source>
        <dbReference type="PIRSR" id="PIRSR000459-1"/>
    </source>
</evidence>
<feature type="domain" description="Transglutaminase-like" evidence="3">
    <location>
        <begin position="407"/>
        <end position="502"/>
    </location>
</feature>
<feature type="active site" evidence="2">
    <location>
        <position position="499"/>
    </location>
</feature>
<dbReference type="GO" id="GO:0003810">
    <property type="term" value="F:protein-glutamine gamma-glutamyltransferase activity"/>
    <property type="evidence" value="ECO:0007669"/>
    <property type="project" value="InterPro"/>
</dbReference>
<keyword evidence="5" id="KW-1185">Reference proteome</keyword>
<dbReference type="InterPro" id="IPR002931">
    <property type="entry name" value="Transglutaminase-like"/>
</dbReference>
<dbReference type="SUPFAM" id="SSF49309">
    <property type="entry name" value="Transglutaminase, two C-terminal domains"/>
    <property type="match status" value="2"/>
</dbReference>
<gene>
    <name evidence="4" type="ORF">JTE90_017224</name>
</gene>
<dbReference type="InterPro" id="IPR013783">
    <property type="entry name" value="Ig-like_fold"/>
</dbReference>
<dbReference type="AlphaFoldDB" id="A0AAV6VFE9"/>
<evidence type="ECO:0000256" key="1">
    <source>
        <dbReference type="ARBA" id="ARBA00005968"/>
    </source>
</evidence>
<dbReference type="Gene3D" id="2.60.40.10">
    <property type="entry name" value="Immunoglobulins"/>
    <property type="match status" value="3"/>
</dbReference>
<dbReference type="InterPro" id="IPR008958">
    <property type="entry name" value="Transglutaminase_C"/>
</dbReference>
<evidence type="ECO:0000259" key="3">
    <source>
        <dbReference type="SMART" id="SM00460"/>
    </source>
</evidence>
<protein>
    <recommendedName>
        <fullName evidence="3">Transglutaminase-like domain-containing protein</fullName>
    </recommendedName>
</protein>
<organism evidence="4 5">
    <name type="scientific">Oedothorax gibbosus</name>
    <dbReference type="NCBI Taxonomy" id="931172"/>
    <lineage>
        <taxon>Eukaryota</taxon>
        <taxon>Metazoa</taxon>
        <taxon>Ecdysozoa</taxon>
        <taxon>Arthropoda</taxon>
        <taxon>Chelicerata</taxon>
        <taxon>Arachnida</taxon>
        <taxon>Araneae</taxon>
        <taxon>Araneomorphae</taxon>
        <taxon>Entelegynae</taxon>
        <taxon>Araneoidea</taxon>
        <taxon>Linyphiidae</taxon>
        <taxon>Erigoninae</taxon>
        <taxon>Oedothorax</taxon>
    </lineage>
</organism>
<sequence length="839" mass="93414">MGAACPSGFKGEFSPSHNNHETALPAEKITFGWRDVPMVDIDDSSSCSGMSTKQPVNSQIELSFRSCLSIHASISVGCGSSVLKCVSKVGLKITFDWNMSCSWGKLFGVLNCWETTRSEWITVKPRRKKRVEKNETAEKPIPLIVEDVELSSNCVDHHTSAFHGVHQGGSTVLRRGAPFRVELELNRPHDPAIDILCLVFTVTDADPPSYSQNTLVVLPVLKECRGDKIDPLALAEWRLRVLDSKSKTMVLEVVPSPVCVVGEWRLEVDSRSKVDCGDTPGFRFQVPEPMTILFNPWCTDDPVYVEEEERRLEYVLADTGIIWRGSHNCPRPCIWKYAQFEEKILDCCLHLLTKIGRLKIVDRADPVSVVRHMSAVLSQRGGIQEGKPDTFRGAGSQEMLLEFYKKKKPVKGAGHCWIRAGLFTTVCRALGIPSRPVTNFCSAHDTHDSRTVDRYFDVRGRPVDALNRDTLWTFHVWCETWMRRPDLEPGGYGGWQAVDCSREDRCGPASVCALSRGDLRKPFDAETFSAEVGSRLVYWRYDGPTSPLKLVSTTTNEISKLILTKSVGKLESEDITLEYKGEKGSDAEPDSEVLLRTLRRFGGAAFSRHLLNDAPQDVHFELTTVGDTLIGEPITIQLQATDKRTEGQEYLVQISFSVHSTLYTGKANKLVKRDEFEIQMGPGVENVMKMSVSYEEYSRCLLDQGAFLAFVSAHVQDTGFDFCAQEDFRLRMPDIDIQVDGDLVKGLPVTVTASFSNPLPRPLRSGEFFIEGLGKTTQTKIKRSVPVGGQAKAVCVLTPSSPGSKTVVAKFRSKELQDVEGHKLLQIKSLAEKDGGCHL</sequence>
<proteinExistence type="inferred from homology"/>
<comment type="similarity">
    <text evidence="1">Belongs to the transglutaminase superfamily. Transglutaminase family.</text>
</comment>
<dbReference type="SUPFAM" id="SSF54001">
    <property type="entry name" value="Cysteine proteinases"/>
    <property type="match status" value="1"/>
</dbReference>
<dbReference type="Pfam" id="PF00927">
    <property type="entry name" value="Transglut_C"/>
    <property type="match status" value="1"/>
</dbReference>
<dbReference type="InterPro" id="IPR023608">
    <property type="entry name" value="Transglutaminase_animal"/>
</dbReference>
<dbReference type="SUPFAM" id="SSF81296">
    <property type="entry name" value="E set domains"/>
    <property type="match status" value="1"/>
</dbReference>
<dbReference type="InterPro" id="IPR038765">
    <property type="entry name" value="Papain-like_cys_pep_sf"/>
</dbReference>
<dbReference type="Gene3D" id="3.90.260.10">
    <property type="entry name" value="Transglutaminase-like"/>
    <property type="match status" value="1"/>
</dbReference>
<dbReference type="InterPro" id="IPR014756">
    <property type="entry name" value="Ig_E-set"/>
</dbReference>
<evidence type="ECO:0000313" key="4">
    <source>
        <dbReference type="EMBL" id="KAG8194783.1"/>
    </source>
</evidence>
<dbReference type="Pfam" id="PF00868">
    <property type="entry name" value="Transglut_N"/>
    <property type="match status" value="1"/>
</dbReference>
<feature type="active site" evidence="2">
    <location>
        <position position="416"/>
    </location>
</feature>
<accession>A0AAV6VFE9</accession>
<dbReference type="InterPro" id="IPR050779">
    <property type="entry name" value="Transglutaminase"/>
</dbReference>
<comment type="caution">
    <text evidence="4">The sequence shown here is derived from an EMBL/GenBank/DDBJ whole genome shotgun (WGS) entry which is preliminary data.</text>
</comment>
<dbReference type="Proteomes" id="UP000827092">
    <property type="component" value="Unassembled WGS sequence"/>
</dbReference>
<dbReference type="PANTHER" id="PTHR11590">
    <property type="entry name" value="PROTEIN-GLUTAMINE GAMMA-GLUTAMYLTRANSFERASE"/>
    <property type="match status" value="1"/>
</dbReference>
<dbReference type="SMART" id="SM00460">
    <property type="entry name" value="TGc"/>
    <property type="match status" value="1"/>
</dbReference>
<dbReference type="PIRSF" id="PIRSF000459">
    <property type="entry name" value="TGM_EBP42"/>
    <property type="match status" value="1"/>
</dbReference>
<reference evidence="4 5" key="1">
    <citation type="journal article" date="2022" name="Nat. Ecol. Evol.">
        <title>A masculinizing supergene underlies an exaggerated male reproductive morph in a spider.</title>
        <authorList>
            <person name="Hendrickx F."/>
            <person name="De Corte Z."/>
            <person name="Sonet G."/>
            <person name="Van Belleghem S.M."/>
            <person name="Kostlbacher S."/>
            <person name="Vangestel C."/>
        </authorList>
    </citation>
    <scope>NUCLEOTIDE SEQUENCE [LARGE SCALE GENOMIC DNA]</scope>
    <source>
        <strain evidence="4">W744_W776</strain>
    </source>
</reference>
<dbReference type="InterPro" id="IPR036985">
    <property type="entry name" value="Transglutaminase-like_sf"/>
</dbReference>
<dbReference type="Pfam" id="PF01841">
    <property type="entry name" value="Transglut_core"/>
    <property type="match status" value="1"/>
</dbReference>